<evidence type="ECO:0000313" key="3">
    <source>
        <dbReference type="Proteomes" id="UP001054945"/>
    </source>
</evidence>
<dbReference type="Proteomes" id="UP001054945">
    <property type="component" value="Unassembled WGS sequence"/>
</dbReference>
<comment type="caution">
    <text evidence="2">The sequence shown here is derived from an EMBL/GenBank/DDBJ whole genome shotgun (WGS) entry which is preliminary data.</text>
</comment>
<sequence length="114" mass="11879">MTGGYGMPQSSPPVTTKIYPSASISQPPSAQASPVSGHPGMAMPHSYSSSGFAGDPYYGLGDDPMLDARGWCIEVDQPPGHLSGVPTTFWIETRMLAWAVLAGTGGGSIRKFCC</sequence>
<evidence type="ECO:0000313" key="2">
    <source>
        <dbReference type="EMBL" id="GIY09069.1"/>
    </source>
</evidence>
<feature type="compositionally biased region" description="Low complexity" evidence="1">
    <location>
        <begin position="20"/>
        <end position="36"/>
    </location>
</feature>
<organism evidence="2 3">
    <name type="scientific">Caerostris extrusa</name>
    <name type="common">Bark spider</name>
    <name type="synonym">Caerostris bankana</name>
    <dbReference type="NCBI Taxonomy" id="172846"/>
    <lineage>
        <taxon>Eukaryota</taxon>
        <taxon>Metazoa</taxon>
        <taxon>Ecdysozoa</taxon>
        <taxon>Arthropoda</taxon>
        <taxon>Chelicerata</taxon>
        <taxon>Arachnida</taxon>
        <taxon>Araneae</taxon>
        <taxon>Araneomorphae</taxon>
        <taxon>Entelegynae</taxon>
        <taxon>Araneoidea</taxon>
        <taxon>Araneidae</taxon>
        <taxon>Caerostris</taxon>
    </lineage>
</organism>
<gene>
    <name evidence="2" type="primary">AVEN_167077_1</name>
    <name evidence="2" type="ORF">CEXT_106131</name>
</gene>
<reference evidence="2 3" key="1">
    <citation type="submission" date="2021-06" db="EMBL/GenBank/DDBJ databases">
        <title>Caerostris extrusa draft genome.</title>
        <authorList>
            <person name="Kono N."/>
            <person name="Arakawa K."/>
        </authorList>
    </citation>
    <scope>NUCLEOTIDE SEQUENCE [LARGE SCALE GENOMIC DNA]</scope>
</reference>
<accession>A0AAV4QLC2</accession>
<dbReference type="EMBL" id="BPLR01006327">
    <property type="protein sequence ID" value="GIY09069.1"/>
    <property type="molecule type" value="Genomic_DNA"/>
</dbReference>
<keyword evidence="3" id="KW-1185">Reference proteome</keyword>
<name>A0AAV4QLC2_CAEEX</name>
<evidence type="ECO:0000256" key="1">
    <source>
        <dbReference type="SAM" id="MobiDB-lite"/>
    </source>
</evidence>
<proteinExistence type="predicted"/>
<protein>
    <submittedName>
        <fullName evidence="2">Uncharacterized protein</fullName>
    </submittedName>
</protein>
<feature type="region of interest" description="Disordered" evidence="1">
    <location>
        <begin position="1"/>
        <end position="42"/>
    </location>
</feature>
<dbReference type="AlphaFoldDB" id="A0AAV4QLC2"/>